<dbReference type="OrthoDB" id="9781472at2"/>
<reference evidence="3" key="1">
    <citation type="submission" date="2016-11" db="EMBL/GenBank/DDBJ databases">
        <authorList>
            <person name="Varghese N."/>
            <person name="Submissions S."/>
        </authorList>
    </citation>
    <scope>NUCLEOTIDE SEQUENCE [LARGE SCALE GENOMIC DNA]</scope>
    <source>
        <strain evidence="3">DSM 9756</strain>
    </source>
</reference>
<protein>
    <submittedName>
        <fullName evidence="2">Formyl-CoA transferase</fullName>
    </submittedName>
</protein>
<keyword evidence="1 2" id="KW-0808">Transferase</keyword>
<dbReference type="Gene3D" id="3.30.1540.10">
    <property type="entry name" value="formyl-coa transferase, domain 3"/>
    <property type="match status" value="1"/>
</dbReference>
<accession>A0A1M4XBU3</accession>
<dbReference type="InterPro" id="IPR023606">
    <property type="entry name" value="CoA-Trfase_III_dom_1_sf"/>
</dbReference>
<dbReference type="Proteomes" id="UP000184076">
    <property type="component" value="Unassembled WGS sequence"/>
</dbReference>
<evidence type="ECO:0000256" key="1">
    <source>
        <dbReference type="ARBA" id="ARBA00022679"/>
    </source>
</evidence>
<gene>
    <name evidence="2" type="ORF">SAMN02745206_01041</name>
</gene>
<dbReference type="InterPro" id="IPR003673">
    <property type="entry name" value="CoA-Trfase_fam_III"/>
</dbReference>
<name>A0A1M4XBU3_9BACT</name>
<dbReference type="PANTHER" id="PTHR48207:SF3">
    <property type="entry name" value="SUCCINATE--HYDROXYMETHYLGLUTARATE COA-TRANSFERASE"/>
    <property type="match status" value="1"/>
</dbReference>
<dbReference type="STRING" id="1121391.SAMN02745206_01041"/>
<dbReference type="InterPro" id="IPR050483">
    <property type="entry name" value="CoA-transferase_III_domain"/>
</dbReference>
<proteinExistence type="predicted"/>
<organism evidence="2 3">
    <name type="scientific">Desulfacinum infernum DSM 9756</name>
    <dbReference type="NCBI Taxonomy" id="1121391"/>
    <lineage>
        <taxon>Bacteria</taxon>
        <taxon>Pseudomonadati</taxon>
        <taxon>Thermodesulfobacteriota</taxon>
        <taxon>Syntrophobacteria</taxon>
        <taxon>Syntrophobacterales</taxon>
        <taxon>Syntrophobacteraceae</taxon>
        <taxon>Desulfacinum</taxon>
    </lineage>
</organism>
<sequence length="400" mass="43832">MAGDKPLSDVKVLDLSRVLAGPYCSMMLGDMGADVIKVERPGAGDDTRHWGPPEAGGEAAYYLCVNRNKRSITVDLKKEEGREIIRRLAAQSDILIENYKVGTLPKMGLGYVDLKKLNPRLIYCSITGFGQNGPYKDKPGYDFMIQGMGGVMSITGDPDGPPMKVGVAIVDITAGLFACSAILAALRHRDRTGRGQYIDIALLDAVVAWLANVGSNYLVSGELPRRYGNAHPNIVPYEPFKTRDGTYIALAVGNDRQWQDFCRLAGLDHLAHDPRFATNPQRVIHRDELIPLVAEAMLKKTADQWLEELDKLKIPCGPINTLDRVFSDPQVKAREMVAEVPHPTAGSVKLVASPMKFSETPCGIDRHPPLLGEHTDEVLHAELGYGDEEIARLRELGVVG</sequence>
<dbReference type="GO" id="GO:0008410">
    <property type="term" value="F:CoA-transferase activity"/>
    <property type="evidence" value="ECO:0007669"/>
    <property type="project" value="TreeGrafter"/>
</dbReference>
<keyword evidence="3" id="KW-1185">Reference proteome</keyword>
<dbReference type="Gene3D" id="3.40.50.10540">
    <property type="entry name" value="Crotonobetainyl-coa:carnitine coa-transferase, domain 1"/>
    <property type="match status" value="1"/>
</dbReference>
<dbReference type="InterPro" id="IPR044855">
    <property type="entry name" value="CoA-Trfase_III_dom3_sf"/>
</dbReference>
<dbReference type="PANTHER" id="PTHR48207">
    <property type="entry name" value="SUCCINATE--HYDROXYMETHYLGLUTARATE COA-TRANSFERASE"/>
    <property type="match status" value="1"/>
</dbReference>
<dbReference type="Pfam" id="PF02515">
    <property type="entry name" value="CoA_transf_3"/>
    <property type="match status" value="1"/>
</dbReference>
<dbReference type="EMBL" id="FQVB01000008">
    <property type="protein sequence ID" value="SHE91007.1"/>
    <property type="molecule type" value="Genomic_DNA"/>
</dbReference>
<evidence type="ECO:0000313" key="2">
    <source>
        <dbReference type="EMBL" id="SHE91007.1"/>
    </source>
</evidence>
<dbReference type="RefSeq" id="WP_073037622.1">
    <property type="nucleotide sequence ID" value="NZ_FQVB01000008.1"/>
</dbReference>
<dbReference type="SUPFAM" id="SSF89796">
    <property type="entry name" value="CoA-transferase family III (CaiB/BaiF)"/>
    <property type="match status" value="1"/>
</dbReference>
<dbReference type="AlphaFoldDB" id="A0A1M4XBU3"/>
<evidence type="ECO:0000313" key="3">
    <source>
        <dbReference type="Proteomes" id="UP000184076"/>
    </source>
</evidence>